<protein>
    <submittedName>
        <fullName evidence="1">Uncharacterized protein</fullName>
    </submittedName>
</protein>
<evidence type="ECO:0000313" key="1">
    <source>
        <dbReference type="EMBL" id="GAO18828.1"/>
    </source>
</evidence>
<dbReference type="Proteomes" id="UP000054053">
    <property type="component" value="Unassembled WGS sequence"/>
</dbReference>
<gene>
    <name evidence="1" type="ORF">UVI_02029910</name>
</gene>
<organism evidence="1 2">
    <name type="scientific">Ustilaginoidea virens</name>
    <name type="common">Rice false smut fungus</name>
    <name type="synonym">Villosiclava virens</name>
    <dbReference type="NCBI Taxonomy" id="1159556"/>
    <lineage>
        <taxon>Eukaryota</taxon>
        <taxon>Fungi</taxon>
        <taxon>Dikarya</taxon>
        <taxon>Ascomycota</taxon>
        <taxon>Pezizomycotina</taxon>
        <taxon>Sordariomycetes</taxon>
        <taxon>Hypocreomycetidae</taxon>
        <taxon>Hypocreales</taxon>
        <taxon>Clavicipitaceae</taxon>
        <taxon>Ustilaginoidea</taxon>
    </lineage>
</organism>
<dbReference type="EMBL" id="BBTG02000013">
    <property type="protein sequence ID" value="GAO18828.1"/>
    <property type="molecule type" value="Genomic_DNA"/>
</dbReference>
<sequence>MNIEWRFDCLCRCDMCVFDNDLVDARSMHVEDPVLIAALYKANPVGHVMSVNNEATLA</sequence>
<comment type="caution">
    <text evidence="1">The sequence shown here is derived from an EMBL/GenBank/DDBJ whole genome shotgun (WGS) entry which is preliminary data.</text>
</comment>
<name>A0A1B5L5K5_USTVR</name>
<dbReference type="AlphaFoldDB" id="A0A1B5L5K5"/>
<evidence type="ECO:0000313" key="2">
    <source>
        <dbReference type="Proteomes" id="UP000054053"/>
    </source>
</evidence>
<reference evidence="2" key="1">
    <citation type="journal article" date="2016" name="Genome Announc.">
        <title>Genome sequence of Ustilaginoidea virens IPU010, a rice pathogenic fungus causing false smut.</title>
        <authorList>
            <person name="Kumagai T."/>
            <person name="Ishii T."/>
            <person name="Terai G."/>
            <person name="Umemura M."/>
            <person name="Machida M."/>
            <person name="Asai K."/>
        </authorList>
    </citation>
    <scope>NUCLEOTIDE SEQUENCE [LARGE SCALE GENOMIC DNA]</scope>
    <source>
        <strain evidence="2">IPU010</strain>
    </source>
</reference>
<proteinExistence type="predicted"/>
<accession>A0A1B5L5K5</accession>